<evidence type="ECO:0000313" key="8">
    <source>
        <dbReference type="EMBL" id="GMA20416.1"/>
    </source>
</evidence>
<feature type="transmembrane region" description="Helical" evidence="7">
    <location>
        <begin position="203"/>
        <end position="232"/>
    </location>
</feature>
<feature type="region of interest" description="Disordered" evidence="6">
    <location>
        <begin position="1"/>
        <end position="20"/>
    </location>
</feature>
<protein>
    <submittedName>
        <fullName evidence="8">ABC transporter permease</fullName>
    </submittedName>
</protein>
<comment type="caution">
    <text evidence="8">The sequence shown here is derived from an EMBL/GenBank/DDBJ whole genome shotgun (WGS) entry which is preliminary data.</text>
</comment>
<keyword evidence="4 7" id="KW-1133">Transmembrane helix</keyword>
<dbReference type="PANTHER" id="PTHR43370">
    <property type="entry name" value="SUGAR ABC TRANSPORTER INTEGRAL MEMBRANE PROTEIN-RELATED"/>
    <property type="match status" value="1"/>
</dbReference>
<keyword evidence="9" id="KW-1185">Reference proteome</keyword>
<name>A0ABQ6HPZ5_9MICO</name>
<evidence type="ECO:0000256" key="7">
    <source>
        <dbReference type="SAM" id="Phobius"/>
    </source>
</evidence>
<comment type="subcellular location">
    <subcellularLocation>
        <location evidence="1">Cell membrane</location>
        <topology evidence="1">Multi-pass membrane protein</topology>
    </subcellularLocation>
</comment>
<feature type="transmembrane region" description="Helical" evidence="7">
    <location>
        <begin position="333"/>
        <end position="351"/>
    </location>
</feature>
<keyword evidence="5 7" id="KW-0472">Membrane</keyword>
<feature type="transmembrane region" description="Helical" evidence="7">
    <location>
        <begin position="388"/>
        <end position="407"/>
    </location>
</feature>
<dbReference type="PANTHER" id="PTHR43370:SF1">
    <property type="entry name" value="GUANOSINE ABC TRANSPORTER PERMEASE PROTEIN NUPQ"/>
    <property type="match status" value="1"/>
</dbReference>
<evidence type="ECO:0000256" key="5">
    <source>
        <dbReference type="ARBA" id="ARBA00023136"/>
    </source>
</evidence>
<feature type="transmembrane region" description="Helical" evidence="7">
    <location>
        <begin position="86"/>
        <end position="106"/>
    </location>
</feature>
<feature type="transmembrane region" description="Helical" evidence="7">
    <location>
        <begin position="52"/>
        <end position="74"/>
    </location>
</feature>
<dbReference type="RefSeq" id="WP_284284611.1">
    <property type="nucleotide sequence ID" value="NZ_BSUJ01000001.1"/>
</dbReference>
<evidence type="ECO:0000256" key="4">
    <source>
        <dbReference type="ARBA" id="ARBA00022989"/>
    </source>
</evidence>
<feature type="transmembrane region" description="Helical" evidence="7">
    <location>
        <begin position="297"/>
        <end position="321"/>
    </location>
</feature>
<evidence type="ECO:0000256" key="2">
    <source>
        <dbReference type="ARBA" id="ARBA00022475"/>
    </source>
</evidence>
<dbReference type="Pfam" id="PF02653">
    <property type="entry name" value="BPD_transp_2"/>
    <property type="match status" value="1"/>
</dbReference>
<feature type="transmembrane region" description="Helical" evidence="7">
    <location>
        <begin position="263"/>
        <end position="285"/>
    </location>
</feature>
<sequence length="421" mass="42909">MSAAGLTVGSDLEPPTTTSRRRRLSPAMIAGLVFAAILVIAVLRTVTGENDLASSGALVAALGLAVPIGMAGLGGLWSERAGVVNIGLEGMMILGTWGAAFFAYHWGAWAGIIGAIVLGAIGGAIHALATVVFGVDQIVSGVAINLIGMGGAKYLAARTFTGTPGGGATQSPPLPDLPSISVPGVSDGLLSLESRHLFFVSDLAGILAALVTNVSVLTIIAILVVAASWWILWRTGFGLRLRSCGEAPQAAETLGVNVYLYKFVAVLISGGLAGLGGGFLSLVAANMFRDGQTGGRGYIGLAAMIFGNWRPGPLGLGALLFGYFDAIQLRGGAVHALLLLAAVAAVAFGAWQIVRRQVLGGAITVIVGLLVGWWYFSSDAVPGELTSAAPFVATLLVLAFASQSLRMPAADGVVYRKGEAT</sequence>
<evidence type="ECO:0000256" key="3">
    <source>
        <dbReference type="ARBA" id="ARBA00022692"/>
    </source>
</evidence>
<organism evidence="8 9">
    <name type="scientific">Arsenicicoccus piscis</name>
    <dbReference type="NCBI Taxonomy" id="673954"/>
    <lineage>
        <taxon>Bacteria</taxon>
        <taxon>Bacillati</taxon>
        <taxon>Actinomycetota</taxon>
        <taxon>Actinomycetes</taxon>
        <taxon>Micrococcales</taxon>
        <taxon>Intrasporangiaceae</taxon>
        <taxon>Arsenicicoccus</taxon>
    </lineage>
</organism>
<dbReference type="InterPro" id="IPR001851">
    <property type="entry name" value="ABC_transp_permease"/>
</dbReference>
<gene>
    <name evidence="8" type="ORF">GCM10025862_24370</name>
</gene>
<feature type="transmembrane region" description="Helical" evidence="7">
    <location>
        <begin position="112"/>
        <end position="135"/>
    </location>
</feature>
<keyword evidence="3 7" id="KW-0812">Transmembrane</keyword>
<feature type="transmembrane region" description="Helical" evidence="7">
    <location>
        <begin position="358"/>
        <end position="376"/>
    </location>
</feature>
<evidence type="ECO:0000256" key="6">
    <source>
        <dbReference type="SAM" id="MobiDB-lite"/>
    </source>
</evidence>
<accession>A0ABQ6HPZ5</accession>
<evidence type="ECO:0000313" key="9">
    <source>
        <dbReference type="Proteomes" id="UP001157109"/>
    </source>
</evidence>
<dbReference type="EMBL" id="BSUJ01000001">
    <property type="protein sequence ID" value="GMA20416.1"/>
    <property type="molecule type" value="Genomic_DNA"/>
</dbReference>
<dbReference type="Proteomes" id="UP001157109">
    <property type="component" value="Unassembled WGS sequence"/>
</dbReference>
<reference evidence="9" key="1">
    <citation type="journal article" date="2019" name="Int. J. Syst. Evol. Microbiol.">
        <title>The Global Catalogue of Microorganisms (GCM) 10K type strain sequencing project: providing services to taxonomists for standard genome sequencing and annotation.</title>
        <authorList>
            <consortium name="The Broad Institute Genomics Platform"/>
            <consortium name="The Broad Institute Genome Sequencing Center for Infectious Disease"/>
            <person name="Wu L."/>
            <person name="Ma J."/>
        </authorList>
    </citation>
    <scope>NUCLEOTIDE SEQUENCE [LARGE SCALE GENOMIC DNA]</scope>
    <source>
        <strain evidence="9">NBRC 105830</strain>
    </source>
</reference>
<proteinExistence type="predicted"/>
<feature type="transmembrane region" description="Helical" evidence="7">
    <location>
        <begin position="27"/>
        <end position="46"/>
    </location>
</feature>
<dbReference type="CDD" id="cd06580">
    <property type="entry name" value="TM_PBP1_transp_TpRbsC_like"/>
    <property type="match status" value="1"/>
</dbReference>
<keyword evidence="2" id="KW-1003">Cell membrane</keyword>
<evidence type="ECO:0000256" key="1">
    <source>
        <dbReference type="ARBA" id="ARBA00004651"/>
    </source>
</evidence>